<gene>
    <name evidence="1" type="ORF">GUH15_01755</name>
</gene>
<evidence type="ECO:0000313" key="2">
    <source>
        <dbReference type="Proteomes" id="UP000653002"/>
    </source>
</evidence>
<feature type="non-terminal residue" evidence="1">
    <location>
        <position position="1"/>
    </location>
</feature>
<organism evidence="1 2">
    <name type="scientific">Xanthomonas citri pv. citri</name>
    <dbReference type="NCBI Taxonomy" id="611301"/>
    <lineage>
        <taxon>Bacteria</taxon>
        <taxon>Pseudomonadati</taxon>
        <taxon>Pseudomonadota</taxon>
        <taxon>Gammaproteobacteria</taxon>
        <taxon>Lysobacterales</taxon>
        <taxon>Lysobacteraceae</taxon>
        <taxon>Xanthomonas</taxon>
    </lineage>
</organism>
<sequence>DGKIDCLRFRFSDFFAPRKAGCSGICCPHIWVGCGKAEWYVAPTAAEVAAIAQAAHDYVMLFA</sequence>
<comment type="caution">
    <text evidence="1">The sequence shown here is derived from an EMBL/GenBank/DDBJ whole genome shotgun (WGS) entry which is preliminary data.</text>
</comment>
<dbReference type="Proteomes" id="UP000653002">
    <property type="component" value="Unassembled WGS sequence"/>
</dbReference>
<reference evidence="1" key="1">
    <citation type="submission" date="2020-01" db="EMBL/GenBank/DDBJ databases">
        <authorList>
            <person name="Richard D."/>
        </authorList>
    </citation>
    <scope>NUCLEOTIDE SEQUENCE</scope>
    <source>
        <strain evidence="1">JP541</strain>
    </source>
</reference>
<accession>A0A8I0GW92</accession>
<name>A0A8I0GW92_XANCI</name>
<protein>
    <submittedName>
        <fullName evidence="1">Uncharacterized protein</fullName>
    </submittedName>
</protein>
<evidence type="ECO:0000313" key="1">
    <source>
        <dbReference type="EMBL" id="MBD4334821.1"/>
    </source>
</evidence>
<proteinExistence type="predicted"/>
<dbReference type="AlphaFoldDB" id="A0A8I0GW92"/>
<dbReference type="EMBL" id="JAABFR010000088">
    <property type="protein sequence ID" value="MBD4334821.1"/>
    <property type="molecule type" value="Genomic_DNA"/>
</dbReference>